<evidence type="ECO:0000256" key="2">
    <source>
        <dbReference type="SAM" id="Phobius"/>
    </source>
</evidence>
<organism evidence="3 4">
    <name type="scientific">Mycoplasma putrefaciens Mput9231</name>
    <dbReference type="NCBI Taxonomy" id="1292033"/>
    <lineage>
        <taxon>Bacteria</taxon>
        <taxon>Bacillati</taxon>
        <taxon>Mycoplasmatota</taxon>
        <taxon>Mollicutes</taxon>
        <taxon>Mycoplasmataceae</taxon>
        <taxon>Mycoplasma</taxon>
    </lineage>
</organism>
<dbReference type="PATRIC" id="fig|1292033.3.peg.374"/>
<reference evidence="3 4" key="1">
    <citation type="journal article" date="2013" name="Genome Announc.">
        <title>Complete Genome Sequence of Mycoplasma putrefaciens Strain 9231, One of the Agents of Contagious Agalactia in Goats.</title>
        <authorList>
            <person name="Dupuy V."/>
            <person name="Sirand-Pugnet P."/>
            <person name="Baranowski E."/>
            <person name="Barre A."/>
            <person name="Breton M."/>
            <person name="Couture C."/>
            <person name="Dordet-Frisoni E."/>
            <person name="Gaurivaud P."/>
            <person name="Jacob D."/>
            <person name="Lemaitre C."/>
            <person name="Manso-Silvan L."/>
            <person name="Nikolski M."/>
            <person name="Nouvel L.X."/>
            <person name="Poumarat F."/>
            <person name="Tardy F."/>
            <person name="Thebault P."/>
            <person name="Theil S."/>
            <person name="Citti C."/>
            <person name="Blanchard A."/>
            <person name="Thiaucourt F."/>
        </authorList>
    </citation>
    <scope>NUCLEOTIDE SEQUENCE [LARGE SCALE GENOMIC DNA]</scope>
    <source>
        <strain evidence="3">Mput9231</strain>
    </source>
</reference>
<evidence type="ECO:0000313" key="4">
    <source>
        <dbReference type="Proteomes" id="UP000012984"/>
    </source>
</evidence>
<evidence type="ECO:0000256" key="1">
    <source>
        <dbReference type="SAM" id="MobiDB-lite"/>
    </source>
</evidence>
<dbReference type="eggNOG" id="ENOG5033VUA">
    <property type="taxonomic scope" value="Bacteria"/>
</dbReference>
<accession>M9WH70</accession>
<feature type="compositionally biased region" description="Basic and acidic residues" evidence="1">
    <location>
        <begin position="30"/>
        <end position="39"/>
    </location>
</feature>
<evidence type="ECO:0008006" key="5">
    <source>
        <dbReference type="Google" id="ProtNLM"/>
    </source>
</evidence>
<dbReference type="Proteomes" id="UP000012984">
    <property type="component" value="Chromosome"/>
</dbReference>
<dbReference type="HOGENOM" id="CLU_952509_0_0_14"/>
<name>M9WH70_9MOLU</name>
<gene>
    <name evidence="3" type="ORF">MPUT9231_3860</name>
</gene>
<keyword evidence="4" id="KW-1185">Reference proteome</keyword>
<feature type="transmembrane region" description="Helical" evidence="2">
    <location>
        <begin position="174"/>
        <end position="197"/>
    </location>
</feature>
<keyword evidence="2" id="KW-0472">Membrane</keyword>
<evidence type="ECO:0000313" key="3">
    <source>
        <dbReference type="EMBL" id="AGJ90800.1"/>
    </source>
</evidence>
<feature type="transmembrane region" description="Helical" evidence="2">
    <location>
        <begin position="265"/>
        <end position="288"/>
    </location>
</feature>
<dbReference type="EMBL" id="CP004357">
    <property type="protein sequence ID" value="AGJ90800.1"/>
    <property type="molecule type" value="Genomic_DNA"/>
</dbReference>
<proteinExistence type="predicted"/>
<dbReference type="AlphaFoldDB" id="M9WH70"/>
<dbReference type="OrthoDB" id="387367at2"/>
<protein>
    <recommendedName>
        <fullName evidence="5">Transmembrane protein</fullName>
    </recommendedName>
</protein>
<feature type="transmembrane region" description="Helical" evidence="2">
    <location>
        <begin position="75"/>
        <end position="97"/>
    </location>
</feature>
<dbReference type="RefSeq" id="WP_015587403.1">
    <property type="nucleotide sequence ID" value="NC_021083.1"/>
</dbReference>
<feature type="transmembrane region" description="Helical" evidence="2">
    <location>
        <begin position="209"/>
        <end position="234"/>
    </location>
</feature>
<dbReference type="NCBIfam" id="NF045846">
    <property type="entry name" value="MSC0882_dom"/>
    <property type="match status" value="1"/>
</dbReference>
<feature type="region of interest" description="Disordered" evidence="1">
    <location>
        <begin position="24"/>
        <end position="48"/>
    </location>
</feature>
<sequence>MNQNQAIFSSNNLLDYNDANNSEVQQTQLKKNDKTPRSERYKKRRSMSSFSKKALDEVEMPSQIAKEIRMEKYKILAIQLIGVFLIVAGTFFLVLHFVDFEKTNLFKIPKKYIPNPIVMGFVAAIGLIICIIQLIEYKQLIIGVRTYKINLLLGKDTIPFFLIKQFRLLIKRPIYINWFCGTVYLYGSIAIGIMFGVNEILKLKNKEQIITEIIVLGVILAIVLLFHIVSLISIKWRKGNIISYYGYEIIDAEEIKQLKQEAKRLSMIIFFIILAIVLFAVIIPYLIIRKRRTDKPLWSFL</sequence>
<keyword evidence="2" id="KW-0812">Transmembrane</keyword>
<dbReference type="KEGG" id="mput:MPUT9231_3860"/>
<keyword evidence="2" id="KW-1133">Transmembrane helix</keyword>
<feature type="transmembrane region" description="Helical" evidence="2">
    <location>
        <begin position="117"/>
        <end position="135"/>
    </location>
</feature>
<dbReference type="InterPro" id="IPR059214">
    <property type="entry name" value="MSC_0882-like"/>
</dbReference>